<dbReference type="EMBL" id="JACXVP010000008">
    <property type="protein sequence ID" value="KAG5592060.1"/>
    <property type="molecule type" value="Genomic_DNA"/>
</dbReference>
<dbReference type="Proteomes" id="UP000824120">
    <property type="component" value="Chromosome 8"/>
</dbReference>
<proteinExistence type="predicted"/>
<accession>A0A9J5XY04</accession>
<gene>
    <name evidence="3" type="ORF">H5410_042574</name>
</gene>
<reference evidence="3 4" key="1">
    <citation type="submission" date="2020-09" db="EMBL/GenBank/DDBJ databases">
        <title>De no assembly of potato wild relative species, Solanum commersonii.</title>
        <authorList>
            <person name="Cho K."/>
        </authorList>
    </citation>
    <scope>NUCLEOTIDE SEQUENCE [LARGE SCALE GENOMIC DNA]</scope>
    <source>
        <strain evidence="3">LZ3.2</strain>
        <tissue evidence="3">Leaf</tissue>
    </source>
</reference>
<keyword evidence="2" id="KW-0472">Membrane</keyword>
<dbReference type="OrthoDB" id="10432043at2759"/>
<keyword evidence="4" id="KW-1185">Reference proteome</keyword>
<dbReference type="AlphaFoldDB" id="A0A9J5XY04"/>
<feature type="region of interest" description="Disordered" evidence="1">
    <location>
        <begin position="1"/>
        <end position="24"/>
    </location>
</feature>
<evidence type="ECO:0000256" key="1">
    <source>
        <dbReference type="SAM" id="MobiDB-lite"/>
    </source>
</evidence>
<organism evidence="3 4">
    <name type="scientific">Solanum commersonii</name>
    <name type="common">Commerson's wild potato</name>
    <name type="synonym">Commerson's nightshade</name>
    <dbReference type="NCBI Taxonomy" id="4109"/>
    <lineage>
        <taxon>Eukaryota</taxon>
        <taxon>Viridiplantae</taxon>
        <taxon>Streptophyta</taxon>
        <taxon>Embryophyta</taxon>
        <taxon>Tracheophyta</taxon>
        <taxon>Spermatophyta</taxon>
        <taxon>Magnoliopsida</taxon>
        <taxon>eudicotyledons</taxon>
        <taxon>Gunneridae</taxon>
        <taxon>Pentapetalae</taxon>
        <taxon>asterids</taxon>
        <taxon>lamiids</taxon>
        <taxon>Solanales</taxon>
        <taxon>Solanaceae</taxon>
        <taxon>Solanoideae</taxon>
        <taxon>Solaneae</taxon>
        <taxon>Solanum</taxon>
    </lineage>
</organism>
<feature type="transmembrane region" description="Helical" evidence="2">
    <location>
        <begin position="49"/>
        <end position="68"/>
    </location>
</feature>
<comment type="caution">
    <text evidence="3">The sequence shown here is derived from an EMBL/GenBank/DDBJ whole genome shotgun (WGS) entry which is preliminary data.</text>
</comment>
<protein>
    <submittedName>
        <fullName evidence="3">Uncharacterized protein</fullName>
    </submittedName>
</protein>
<evidence type="ECO:0000313" key="4">
    <source>
        <dbReference type="Proteomes" id="UP000824120"/>
    </source>
</evidence>
<sequence>MLHGQNSYVEPTSSSSPMPRTVDPSQFCIDELQQKISSVTYQQKPQNSIGYDIDFLCFFALMLFGMAANLGKLKIELREAEDNLVKALADINTPPKNEEGIIDLKIPTLSCQMKEHGMSLDNPGSSLGTFQPPDGITSTIFLSEIDNETIVR</sequence>
<name>A0A9J5XY04_SOLCO</name>
<feature type="compositionally biased region" description="Polar residues" evidence="1">
    <location>
        <begin position="1"/>
        <end position="18"/>
    </location>
</feature>
<evidence type="ECO:0000313" key="3">
    <source>
        <dbReference type="EMBL" id="KAG5592060.1"/>
    </source>
</evidence>
<keyword evidence="2" id="KW-0812">Transmembrane</keyword>
<evidence type="ECO:0000256" key="2">
    <source>
        <dbReference type="SAM" id="Phobius"/>
    </source>
</evidence>
<keyword evidence="2" id="KW-1133">Transmembrane helix</keyword>